<protein>
    <submittedName>
        <fullName evidence="2">Unconventional myosin-VIIa</fullName>
    </submittedName>
</protein>
<reference evidence="2 3" key="1">
    <citation type="submission" date="2015-04" db="EMBL/GenBank/DDBJ databases">
        <authorList>
            <person name="Syromyatnikov M.Y."/>
            <person name="Popov V.N."/>
        </authorList>
    </citation>
    <scope>NUCLEOTIDE SEQUENCE [LARGE SCALE GENOMIC DNA]</scope>
    <source>
        <strain evidence="2">WF-38-12</strain>
    </source>
</reference>
<name>A0A0U1M8C1_TALIS</name>
<keyword evidence="1" id="KW-1133">Transmembrane helix</keyword>
<dbReference type="AlphaFoldDB" id="A0A0U1M8C1"/>
<feature type="transmembrane region" description="Helical" evidence="1">
    <location>
        <begin position="675"/>
        <end position="700"/>
    </location>
</feature>
<dbReference type="Proteomes" id="UP000054383">
    <property type="component" value="Unassembled WGS sequence"/>
</dbReference>
<keyword evidence="1" id="KW-0812">Transmembrane</keyword>
<evidence type="ECO:0000313" key="2">
    <source>
        <dbReference type="EMBL" id="CRG91612.1"/>
    </source>
</evidence>
<sequence>MGITVGQVSGVIACVGVVLHIVVPLIAVIVFVSLLSSEHTAATWSVVNRQLQSTLWPVFLRADSANSKHVARRVRLLTLLRTFVYTLISVAAFVTPLGLKNVVKLDKPQALGFHYVPDASPFGFGTPVRYNRFSRLCGNLLFMNCPGATFGGMLTFSNDTGTYNIPTTPDAIINSSISSDYLEMFTSATSGTGNTLSGLFDVQYRVWSVSADDTGNVDGGKPYSIGTYRHMDTLVVRNEVVLIEGAVADMMNGGLGYRNHTVPSDIPYGAEWTEDLTWVEPATECVDTNLTFHFYLDTENGEPANVTLVDNGGFANLERKYPDGLWNDRQNPDLRARAYKAAWINNIMAAIFLNVTRPGELDQMNSTLNKTFGRGNLGSYTFTPALYTTQFTVIDGGYLSLGYGLDTGPNTPISQTITTDNFTDASIICQGWGPADMANYTNTGVYCGYLYGTPQRSDGGDPLVFERSKNYTQNLYVCASAIQQNIKTVSFLANSSSDISQVHATSIAEKQYPNNDSQPLWAIEHSNWTLGDDVPPAWGMVADRYENTPGFDTLRAPQLWLPAIDGQYAALKAGLGPAMDSLAQLRVFQDALYAVYSSSSGSGSGTFSGAENMAMNRLWSQLSRTPGDAAKIINLVWTELAATSTVGIKAVVKDNNESGAGRMARPYALKIGYEWAYAIPGFLVLLAVACISLAAFFFALTSRFSLGILRQLLNQTATGRVATNLLYPTGTDPGAETKTWADTAGKASLSFAAVEKEKSGQTQTAATTPVLPGQTMGAAFPGIAGGSKQGEYILMKENPQSP</sequence>
<feature type="transmembrane region" description="Helical" evidence="1">
    <location>
        <begin position="6"/>
        <end position="35"/>
    </location>
</feature>
<dbReference type="OrthoDB" id="3034003at2759"/>
<dbReference type="OMA" id="GNIQEYE"/>
<keyword evidence="3" id="KW-1185">Reference proteome</keyword>
<keyword evidence="1" id="KW-0472">Membrane</keyword>
<proteinExistence type="predicted"/>
<dbReference type="EMBL" id="CVMT01000010">
    <property type="protein sequence ID" value="CRG91612.1"/>
    <property type="molecule type" value="Genomic_DNA"/>
</dbReference>
<accession>A0A0U1M8C1</accession>
<organism evidence="2 3">
    <name type="scientific">Talaromyces islandicus</name>
    <name type="common">Penicillium islandicum</name>
    <dbReference type="NCBI Taxonomy" id="28573"/>
    <lineage>
        <taxon>Eukaryota</taxon>
        <taxon>Fungi</taxon>
        <taxon>Dikarya</taxon>
        <taxon>Ascomycota</taxon>
        <taxon>Pezizomycotina</taxon>
        <taxon>Eurotiomycetes</taxon>
        <taxon>Eurotiomycetidae</taxon>
        <taxon>Eurotiales</taxon>
        <taxon>Trichocomaceae</taxon>
        <taxon>Talaromyces</taxon>
        <taxon>Talaromyces sect. Islandici</taxon>
    </lineage>
</organism>
<evidence type="ECO:0000256" key="1">
    <source>
        <dbReference type="SAM" id="Phobius"/>
    </source>
</evidence>
<gene>
    <name evidence="2" type="ORF">PISL3812_08662</name>
</gene>
<evidence type="ECO:0000313" key="3">
    <source>
        <dbReference type="Proteomes" id="UP000054383"/>
    </source>
</evidence>
<feature type="transmembrane region" description="Helical" evidence="1">
    <location>
        <begin position="76"/>
        <end position="99"/>
    </location>
</feature>